<proteinExistence type="inferred from homology"/>
<evidence type="ECO:0000256" key="2">
    <source>
        <dbReference type="ARBA" id="ARBA00022505"/>
    </source>
</evidence>
<organism evidence="5 6">
    <name type="scientific">Pseudohongiella spirulinae</name>
    <dbReference type="NCBI Taxonomy" id="1249552"/>
    <lineage>
        <taxon>Bacteria</taxon>
        <taxon>Pseudomonadati</taxon>
        <taxon>Pseudomonadota</taxon>
        <taxon>Gammaproteobacteria</taxon>
        <taxon>Pseudomonadales</taxon>
        <taxon>Pseudohongiellaceae</taxon>
        <taxon>Pseudohongiella</taxon>
    </lineage>
</organism>
<gene>
    <name evidence="5" type="ORF">PS2015_2608</name>
</gene>
<sequence>MSDVSAQAWRVLGSRPIRPDGADKVTGVALYGADKDLPDSLTGKVLRSPYAHARILHLDVSAALAIEGVEAVITAADMPELPDDQSEDSPPPNFRDLSANLLARGKVLYEGHAVAAVAAIDEETAARALQAIDVEYAVLPHVIDVQKAMEPDAPLLHERLYTKGIEPAPKAPSNIASRYVQCVGDVEVAFAQADIIVSEEFTTAPVHQGYIEPHACLARVNADQKVDIWCSSQGQFMVRDYCARLLAMDSSAIRVHPLEIGGGFGGKTTIYLEPLAVLLAQRSGRPVKMQMSRAEVFKATGPAPGTYISLRLGAREDGCLVAAQGVLCYQAGAFPGSPVRTACMAAFAPYDIPSVKLIGYDVVVNRPKSAAYRAPGAPMASFAAESLLDMLARKLDMDPLELRLKNAVADGSMTSYGVILKNAAYRQVLQAARRHPHWTAPLAENQGRGIASGFWFNIGGQSSASITLNDDGTVNVLTANPDIGGSRASMAMMAAETLGIDLQQVVPQIVDTDSIAHSDLTGGSRVTFAVGTAVTEACHAMIAELRERGANIWGLDIDAVRWSDGQLHASIDGNDVSLSLVQIAALARQAGKSVAGHASLNVKGAAPAFGTHICDVEVDPQTGQVRVLRYTAVQDVGTAIHPDFVEGQIQGGITQGIGWALNEAYLYDDNGCLLNPGFLDYRMPVAADLPMIETVLVEEPNSRHPYGVKGVGEVPIVPPLGAVANAIASATGVRLTDLPMNPPTVYKALKRAAMLRRR</sequence>
<dbReference type="PATRIC" id="fig|1249552.3.peg.2625"/>
<dbReference type="SMART" id="SM01008">
    <property type="entry name" value="Ald_Xan_dh_C"/>
    <property type="match status" value="1"/>
</dbReference>
<protein>
    <submittedName>
        <fullName evidence="5">Oxidoreductase</fullName>
    </submittedName>
</protein>
<dbReference type="Proteomes" id="UP000065641">
    <property type="component" value="Chromosome"/>
</dbReference>
<dbReference type="InterPro" id="IPR008274">
    <property type="entry name" value="AldOxase/xan_DH_MoCoBD1"/>
</dbReference>
<evidence type="ECO:0000313" key="6">
    <source>
        <dbReference type="Proteomes" id="UP000065641"/>
    </source>
</evidence>
<dbReference type="SUPFAM" id="SSF54665">
    <property type="entry name" value="CO dehydrogenase molybdoprotein N-domain-like"/>
    <property type="match status" value="1"/>
</dbReference>
<dbReference type="InterPro" id="IPR037165">
    <property type="entry name" value="AldOxase/xan_DH_Mopterin-bd_sf"/>
</dbReference>
<dbReference type="KEGG" id="pspi:PS2015_2608"/>
<keyword evidence="2" id="KW-0500">Molybdenum</keyword>
<dbReference type="PANTHER" id="PTHR11908:SF132">
    <property type="entry name" value="ALDEHYDE OXIDASE 1-RELATED"/>
    <property type="match status" value="1"/>
</dbReference>
<evidence type="ECO:0000313" key="5">
    <source>
        <dbReference type="EMBL" id="ALO47240.1"/>
    </source>
</evidence>
<accession>A0A0S2KFZ7</accession>
<dbReference type="SUPFAM" id="SSF56003">
    <property type="entry name" value="Molybdenum cofactor-binding domain"/>
    <property type="match status" value="1"/>
</dbReference>
<dbReference type="PANTHER" id="PTHR11908">
    <property type="entry name" value="XANTHINE DEHYDROGENASE"/>
    <property type="match status" value="1"/>
</dbReference>
<dbReference type="GO" id="GO:0016491">
    <property type="term" value="F:oxidoreductase activity"/>
    <property type="evidence" value="ECO:0007669"/>
    <property type="project" value="UniProtKB-KW"/>
</dbReference>
<dbReference type="InterPro" id="IPR046867">
    <property type="entry name" value="AldOxase/xan_DH_MoCoBD2"/>
</dbReference>
<keyword evidence="6" id="KW-1185">Reference proteome</keyword>
<dbReference type="InterPro" id="IPR016208">
    <property type="entry name" value="Ald_Oxase/xanthine_DH-like"/>
</dbReference>
<dbReference type="OrthoDB" id="6177861at2"/>
<dbReference type="Gene3D" id="3.90.1170.50">
    <property type="entry name" value="Aldehyde oxidase/xanthine dehydrogenase, a/b hammerhead"/>
    <property type="match status" value="1"/>
</dbReference>
<dbReference type="GO" id="GO:0005506">
    <property type="term" value="F:iron ion binding"/>
    <property type="evidence" value="ECO:0007669"/>
    <property type="project" value="InterPro"/>
</dbReference>
<evidence type="ECO:0000256" key="3">
    <source>
        <dbReference type="ARBA" id="ARBA00023002"/>
    </source>
</evidence>
<dbReference type="InterPro" id="IPR000674">
    <property type="entry name" value="Ald_Oxase/Xan_DH_a/b"/>
</dbReference>
<evidence type="ECO:0000259" key="4">
    <source>
        <dbReference type="SMART" id="SM01008"/>
    </source>
</evidence>
<reference evidence="5 6" key="1">
    <citation type="submission" date="2015-11" db="EMBL/GenBank/DDBJ databases">
        <authorList>
            <person name="Zhang Y."/>
            <person name="Guo Z."/>
        </authorList>
    </citation>
    <scope>NUCLEOTIDE SEQUENCE [LARGE SCALE GENOMIC DNA]</scope>
    <source>
        <strain evidence="5 6">KCTC 32221</strain>
    </source>
</reference>
<dbReference type="InterPro" id="IPR036856">
    <property type="entry name" value="Ald_Oxase/Xan_DH_a/b_sf"/>
</dbReference>
<dbReference type="Gene3D" id="3.30.365.10">
    <property type="entry name" value="Aldehyde oxidase/xanthine dehydrogenase, molybdopterin binding domain"/>
    <property type="match status" value="4"/>
</dbReference>
<dbReference type="RefSeq" id="WP_058022649.1">
    <property type="nucleotide sequence ID" value="NZ_CP013189.1"/>
</dbReference>
<dbReference type="EMBL" id="CP013189">
    <property type="protein sequence ID" value="ALO47240.1"/>
    <property type="molecule type" value="Genomic_DNA"/>
</dbReference>
<dbReference type="Pfam" id="PF20256">
    <property type="entry name" value="MoCoBD_2"/>
    <property type="match status" value="1"/>
</dbReference>
<keyword evidence="3" id="KW-0560">Oxidoreductase</keyword>
<feature type="domain" description="Aldehyde oxidase/xanthine dehydrogenase a/b hammerhead" evidence="4">
    <location>
        <begin position="26"/>
        <end position="140"/>
    </location>
</feature>
<dbReference type="STRING" id="1249552.PS2015_2608"/>
<dbReference type="AlphaFoldDB" id="A0A0S2KFZ7"/>
<dbReference type="Pfam" id="PF02738">
    <property type="entry name" value="MoCoBD_1"/>
    <property type="match status" value="1"/>
</dbReference>
<name>A0A0S2KFZ7_9GAMM</name>
<comment type="similarity">
    <text evidence="1">Belongs to the xanthine dehydrogenase family.</text>
</comment>
<dbReference type="Pfam" id="PF01315">
    <property type="entry name" value="Ald_Xan_dh_C"/>
    <property type="match status" value="1"/>
</dbReference>
<evidence type="ECO:0000256" key="1">
    <source>
        <dbReference type="ARBA" id="ARBA00006849"/>
    </source>
</evidence>